<gene>
    <name evidence="3" type="ORF">FOZ62_024669</name>
</gene>
<feature type="non-terminal residue" evidence="3">
    <location>
        <position position="1"/>
    </location>
</feature>
<feature type="region of interest" description="Disordered" evidence="2">
    <location>
        <begin position="1"/>
        <end position="114"/>
    </location>
</feature>
<evidence type="ECO:0000313" key="3">
    <source>
        <dbReference type="EMBL" id="KAF4699105.1"/>
    </source>
</evidence>
<accession>A0A7J6PSQ8</accession>
<name>A0A7J6PSQ8_PEROL</name>
<keyword evidence="1" id="KW-0175">Coiled coil</keyword>
<organism evidence="3 4">
    <name type="scientific">Perkinsus olseni</name>
    <name type="common">Perkinsus atlanticus</name>
    <dbReference type="NCBI Taxonomy" id="32597"/>
    <lineage>
        <taxon>Eukaryota</taxon>
        <taxon>Sar</taxon>
        <taxon>Alveolata</taxon>
        <taxon>Perkinsozoa</taxon>
        <taxon>Perkinsea</taxon>
        <taxon>Perkinsida</taxon>
        <taxon>Perkinsidae</taxon>
        <taxon>Perkinsus</taxon>
    </lineage>
</organism>
<sequence>CPSNTSDEVSRESSLHQPRRQVEYRQRSGGPVCSYPGTRTIYYGDRPTRCSSEQHRRASRNLFPAEVKSLSPISSRSRLNRSRTLHSVNASRGERSQTPEGCHGRQRGRRSTTDLRSLVQNVRQELTEQVRAVERRLEGIEQDIGTGGISAKGTLTRSGDLKANDFCCDEEAHAIDLGRSLQEQEERVLRLVGHMVEHLITSETREARMIREAAGVESRTRPPQGQLENTPQSSRPGHQLTCERPSSLDDLRKSIDNLRTLAGRNTTGVCSTAAETAIGAPFLNRETRSDFSPDGAVGGAHLKGCYPADGIRVSQSRLADEKAPPGEDGDDPPHEVDTDLADLLKMRARLEEQLQWMDS</sequence>
<comment type="caution">
    <text evidence="3">The sequence shown here is derived from an EMBL/GenBank/DDBJ whole genome shotgun (WGS) entry which is preliminary data.</text>
</comment>
<evidence type="ECO:0000256" key="1">
    <source>
        <dbReference type="SAM" id="Coils"/>
    </source>
</evidence>
<protein>
    <submittedName>
        <fullName evidence="3">Uncharacterized protein</fullName>
    </submittedName>
</protein>
<reference evidence="3 4" key="1">
    <citation type="submission" date="2020-04" db="EMBL/GenBank/DDBJ databases">
        <title>Perkinsus olseni comparative genomics.</title>
        <authorList>
            <person name="Bogema D.R."/>
        </authorList>
    </citation>
    <scope>NUCLEOTIDE SEQUENCE [LARGE SCALE GENOMIC DNA]</scope>
    <source>
        <strain evidence="3">ATCC PRA-205</strain>
    </source>
</reference>
<feature type="compositionally biased region" description="Basic and acidic residues" evidence="2">
    <location>
        <begin position="8"/>
        <end position="26"/>
    </location>
</feature>
<feature type="region of interest" description="Disordered" evidence="2">
    <location>
        <begin position="214"/>
        <end position="248"/>
    </location>
</feature>
<feature type="compositionally biased region" description="Basic and acidic residues" evidence="2">
    <location>
        <begin position="318"/>
        <end position="337"/>
    </location>
</feature>
<feature type="coiled-coil region" evidence="1">
    <location>
        <begin position="116"/>
        <end position="143"/>
    </location>
</feature>
<dbReference type="EMBL" id="JABANM010034768">
    <property type="protein sequence ID" value="KAF4699105.1"/>
    <property type="molecule type" value="Genomic_DNA"/>
</dbReference>
<feature type="region of interest" description="Disordered" evidence="2">
    <location>
        <begin position="317"/>
        <end position="337"/>
    </location>
</feature>
<proteinExistence type="predicted"/>
<feature type="compositionally biased region" description="Basic and acidic residues" evidence="2">
    <location>
        <begin position="46"/>
        <end position="56"/>
    </location>
</feature>
<dbReference type="Proteomes" id="UP000574390">
    <property type="component" value="Unassembled WGS sequence"/>
</dbReference>
<dbReference type="AlphaFoldDB" id="A0A7J6PSQ8"/>
<evidence type="ECO:0000256" key="2">
    <source>
        <dbReference type="SAM" id="MobiDB-lite"/>
    </source>
</evidence>
<evidence type="ECO:0000313" key="4">
    <source>
        <dbReference type="Proteomes" id="UP000574390"/>
    </source>
</evidence>
<feature type="compositionally biased region" description="Polar residues" evidence="2">
    <location>
        <begin position="221"/>
        <end position="236"/>
    </location>
</feature>